<dbReference type="SUPFAM" id="SSF57850">
    <property type="entry name" value="RING/U-box"/>
    <property type="match status" value="1"/>
</dbReference>
<evidence type="ECO:0000256" key="5">
    <source>
        <dbReference type="ARBA" id="ARBA00022723"/>
    </source>
</evidence>
<feature type="compositionally biased region" description="Acidic residues" evidence="8">
    <location>
        <begin position="380"/>
        <end position="390"/>
    </location>
</feature>
<dbReference type="Pfam" id="PF13923">
    <property type="entry name" value="zf-C3HC4_2"/>
    <property type="match status" value="1"/>
</dbReference>
<evidence type="ECO:0000256" key="7">
    <source>
        <dbReference type="ARBA" id="ARBA00022833"/>
    </source>
</evidence>
<comment type="pathway">
    <text evidence="2">Protein modification; protein ubiquitination.</text>
</comment>
<dbReference type="EC" id="2.3.2.27" evidence="3"/>
<evidence type="ECO:0000313" key="9">
    <source>
        <dbReference type="EnsemblMetazoa" id="PPA27912.1"/>
    </source>
</evidence>
<dbReference type="GO" id="GO:0061630">
    <property type="term" value="F:ubiquitin protein ligase activity"/>
    <property type="evidence" value="ECO:0000318"/>
    <property type="project" value="GO_Central"/>
</dbReference>
<feature type="compositionally biased region" description="Basic and acidic residues" evidence="8">
    <location>
        <begin position="698"/>
        <end position="707"/>
    </location>
</feature>
<keyword evidence="5" id="KW-0479">Metal-binding</keyword>
<dbReference type="SMART" id="SM00184">
    <property type="entry name" value="RING"/>
    <property type="match status" value="1"/>
</dbReference>
<comment type="catalytic activity">
    <reaction evidence="1">
        <text>S-ubiquitinyl-[E2 ubiquitin-conjugating enzyme]-L-cysteine + [acceptor protein]-L-lysine = [E2 ubiquitin-conjugating enzyme]-L-cysteine + N(6)-ubiquitinyl-[acceptor protein]-L-lysine.</text>
        <dbReference type="EC" id="2.3.2.27"/>
    </reaction>
</comment>
<dbReference type="GO" id="GO:0031519">
    <property type="term" value="C:PcG protein complex"/>
    <property type="evidence" value="ECO:0000318"/>
    <property type="project" value="GO_Central"/>
</dbReference>
<feature type="compositionally biased region" description="Pro residues" evidence="8">
    <location>
        <begin position="708"/>
        <end position="719"/>
    </location>
</feature>
<dbReference type="Gene3D" id="3.30.40.10">
    <property type="entry name" value="Zinc/RING finger domain, C3HC4 (zinc finger)"/>
    <property type="match status" value="1"/>
</dbReference>
<name>A0A2A6CGT4_PRIPA</name>
<keyword evidence="6" id="KW-0863">Zinc-finger</keyword>
<dbReference type="GO" id="GO:0000151">
    <property type="term" value="C:ubiquitin ligase complex"/>
    <property type="evidence" value="ECO:0000318"/>
    <property type="project" value="GO_Central"/>
</dbReference>
<proteinExistence type="predicted"/>
<dbReference type="InterPro" id="IPR013083">
    <property type="entry name" value="Znf_RING/FYVE/PHD"/>
</dbReference>
<feature type="compositionally biased region" description="Low complexity" evidence="8">
    <location>
        <begin position="672"/>
        <end position="690"/>
    </location>
</feature>
<dbReference type="Gene3D" id="3.10.20.90">
    <property type="entry name" value="Phosphatidylinositol 3-kinase Catalytic Subunit, Chain A, domain 1"/>
    <property type="match status" value="1"/>
</dbReference>
<feature type="compositionally biased region" description="Low complexity" evidence="8">
    <location>
        <begin position="903"/>
        <end position="914"/>
    </location>
</feature>
<evidence type="ECO:0000256" key="8">
    <source>
        <dbReference type="SAM" id="MobiDB-lite"/>
    </source>
</evidence>
<dbReference type="GO" id="GO:0008270">
    <property type="term" value="F:zinc ion binding"/>
    <property type="evidence" value="ECO:0007669"/>
    <property type="project" value="UniProtKB-KW"/>
</dbReference>
<feature type="compositionally biased region" description="Polar residues" evidence="8">
    <location>
        <begin position="352"/>
        <end position="368"/>
    </location>
</feature>
<dbReference type="GO" id="GO:0003682">
    <property type="term" value="F:chromatin binding"/>
    <property type="evidence" value="ECO:0000318"/>
    <property type="project" value="GO_Central"/>
</dbReference>
<feature type="region of interest" description="Disordered" evidence="8">
    <location>
        <begin position="662"/>
        <end position="759"/>
    </location>
</feature>
<dbReference type="EnsemblMetazoa" id="PPA27912.1">
    <property type="protein sequence ID" value="PPA27912.1"/>
    <property type="gene ID" value="WBGene00117466"/>
</dbReference>
<evidence type="ECO:0000256" key="6">
    <source>
        <dbReference type="ARBA" id="ARBA00022771"/>
    </source>
</evidence>
<protein>
    <recommendedName>
        <fullName evidence="3">RING-type E3 ubiquitin transferase</fullName>
        <ecNumber evidence="3">2.3.2.27</ecNumber>
    </recommendedName>
</protein>
<dbReference type="InterPro" id="IPR017907">
    <property type="entry name" value="Znf_RING_CS"/>
</dbReference>
<evidence type="ECO:0000256" key="4">
    <source>
        <dbReference type="ARBA" id="ARBA00022679"/>
    </source>
</evidence>
<dbReference type="PANTHER" id="PTHR46076:SF3">
    <property type="entry name" value="E3 UBIQUITIN-PROTEIN LIGASE RING1"/>
    <property type="match status" value="1"/>
</dbReference>
<organism evidence="9 10">
    <name type="scientific">Pristionchus pacificus</name>
    <name type="common">Parasitic nematode worm</name>
    <dbReference type="NCBI Taxonomy" id="54126"/>
    <lineage>
        <taxon>Eukaryota</taxon>
        <taxon>Metazoa</taxon>
        <taxon>Ecdysozoa</taxon>
        <taxon>Nematoda</taxon>
        <taxon>Chromadorea</taxon>
        <taxon>Rhabditida</taxon>
        <taxon>Rhabditina</taxon>
        <taxon>Diplogasteromorpha</taxon>
        <taxon>Diplogasteroidea</taxon>
        <taxon>Neodiplogasteridae</taxon>
        <taxon>Pristionchus</taxon>
    </lineage>
</organism>
<evidence type="ECO:0000313" key="10">
    <source>
        <dbReference type="Proteomes" id="UP000005239"/>
    </source>
</evidence>
<reference evidence="9" key="2">
    <citation type="submission" date="2022-06" db="UniProtKB">
        <authorList>
            <consortium name="EnsemblMetazoa"/>
        </authorList>
    </citation>
    <scope>IDENTIFICATION</scope>
    <source>
        <strain evidence="9">PS312</strain>
    </source>
</reference>
<feature type="region of interest" description="Disordered" evidence="8">
    <location>
        <begin position="279"/>
        <end position="336"/>
    </location>
</feature>
<accession>A0A8R1YK73</accession>
<gene>
    <name evidence="9" type="primary">WBGene00117466</name>
</gene>
<evidence type="ECO:0000256" key="2">
    <source>
        <dbReference type="ARBA" id="ARBA00004906"/>
    </source>
</evidence>
<dbReference type="AlphaFoldDB" id="A0A2A6CGT4"/>
<dbReference type="PANTHER" id="PTHR46076">
    <property type="entry name" value="E3 UBIQUITIN-PROTEIN LIGASE RING1 / RING 2 FAMILY MEMBER"/>
    <property type="match status" value="1"/>
</dbReference>
<accession>A0A2A6CGT4</accession>
<dbReference type="GO" id="GO:0016567">
    <property type="term" value="P:protein ubiquitination"/>
    <property type="evidence" value="ECO:0007669"/>
    <property type="project" value="UniProtKB-UniPathway"/>
</dbReference>
<keyword evidence="10" id="KW-1185">Reference proteome</keyword>
<reference evidence="10" key="1">
    <citation type="journal article" date="2008" name="Nat. Genet.">
        <title>The Pristionchus pacificus genome provides a unique perspective on nematode lifestyle and parasitism.</title>
        <authorList>
            <person name="Dieterich C."/>
            <person name="Clifton S.W."/>
            <person name="Schuster L.N."/>
            <person name="Chinwalla A."/>
            <person name="Delehaunty K."/>
            <person name="Dinkelacker I."/>
            <person name="Fulton L."/>
            <person name="Fulton R."/>
            <person name="Godfrey J."/>
            <person name="Minx P."/>
            <person name="Mitreva M."/>
            <person name="Roeseler W."/>
            <person name="Tian H."/>
            <person name="Witte H."/>
            <person name="Yang S.P."/>
            <person name="Wilson R.K."/>
            <person name="Sommer R.J."/>
        </authorList>
    </citation>
    <scope>NUCLEOTIDE SEQUENCE [LARGE SCALE GENOMIC DNA]</scope>
    <source>
        <strain evidence="10">PS312</strain>
    </source>
</reference>
<feature type="region of interest" description="Disordered" evidence="8">
    <location>
        <begin position="889"/>
        <end position="914"/>
    </location>
</feature>
<dbReference type="InterPro" id="IPR001841">
    <property type="entry name" value="Znf_RING"/>
</dbReference>
<feature type="region of interest" description="Disordered" evidence="8">
    <location>
        <begin position="350"/>
        <end position="398"/>
    </location>
</feature>
<keyword evidence="4" id="KW-0808">Transferase</keyword>
<evidence type="ECO:0000256" key="1">
    <source>
        <dbReference type="ARBA" id="ARBA00000900"/>
    </source>
</evidence>
<dbReference type="PROSITE" id="PS50089">
    <property type="entry name" value="ZF_RING_2"/>
    <property type="match status" value="1"/>
</dbReference>
<keyword evidence="7" id="KW-0862">Zinc</keyword>
<dbReference type="CDD" id="cd16531">
    <property type="entry name" value="RING-HC_RING1-like"/>
    <property type="match status" value="1"/>
</dbReference>
<dbReference type="InterPro" id="IPR043540">
    <property type="entry name" value="RING1/RING2"/>
</dbReference>
<dbReference type="PROSITE" id="PS00518">
    <property type="entry name" value="ZF_RING_1"/>
    <property type="match status" value="1"/>
</dbReference>
<sequence>MNIEIPLNLATCQEPVTGTTHPEPVNDRTRLARDYRPRSTSLGSPLCSSRGERALHIDRLTIRSSRECGEERERAALSPSPPVSLTRVDKRGLYSAWGGESSPRAFPSLLLPCSASSSIFSTSFVPVSAAMAQQPKARDELNSDGEAENDSELVLTDYDRTRKVVPLVHGRRIVMNTKILSTELTCPICLDILTNTMTSKECLHRFCSDCISMALLKGNKECPTCRAKLVSKRSLRHDTNFDELIKRIFPDRQKYETMLTLANQDGDDTLSSVVTFADGGEEEEKMDQPVDAYDPFDKDAPTPPALLDSRRTTSPMELDEEGRKTPPWFHAGDLDPKLMGPYEKRLYMQAQKAKQNNGSTSTKPSGGNNDDDAKSRDSSEDSGDSDESDCEGIRLDADIDQDNMEELEMLDARAFLVQTSKEVPMRSAEIKERGQPSVIVALDPQGMPAVGIANPDVQPGQVPLFDPRENTNPPYPDVVEQFAELMPNGKGGTWQQAVDNPDQPQEDDIDDEVIFDEDDVISIVSIDDMLAEMGMVNEEDDAEGLYTEKLQDGVFPDLLKDDHDERDKYMSDETRMHIREINELRVGGLADIKATLEDPEQFDMGEATTWYSQMKNGEEMVYYEKSKQPLTRGRRCTTAVYDAGEEVERIGRRVTLKDIMDDMSNTDTDQGTPCTLSLASSPPSSELTLSDIVEEESAETKETKEETPAPPSVDLPPLNPGQVKERLHRWIGDVTPNTPEQIDTPLDRGTVEEEDEDDCESLPENYEIEAELRPSASLLSRKVPPECLKIRFIRTQYNTTIEHLCEFLFQRWLEEVHAKITGNKIAPDVPRAEHFYVFNRVDRNCKCVLSHEPLVTAQTLTARDDHVIIYFDTQRAEISASEMSLLEKIVPQKDRGDRTPAGSSRESTGSSISA</sequence>
<evidence type="ECO:0000256" key="3">
    <source>
        <dbReference type="ARBA" id="ARBA00012483"/>
    </source>
</evidence>
<dbReference type="Proteomes" id="UP000005239">
    <property type="component" value="Unassembled WGS sequence"/>
</dbReference>